<dbReference type="PRINTS" id="PR00681">
    <property type="entry name" value="RIBOSOMALS1"/>
</dbReference>
<dbReference type="Proteomes" id="UP000229344">
    <property type="component" value="Unassembled WGS sequence"/>
</dbReference>
<protein>
    <submittedName>
        <fullName evidence="3">30S ribosomal protein S1</fullName>
    </submittedName>
</protein>
<accession>A0A2H0UFH2</accession>
<evidence type="ECO:0000313" key="4">
    <source>
        <dbReference type="Proteomes" id="UP000229344"/>
    </source>
</evidence>
<gene>
    <name evidence="3" type="ORF">COU16_02440</name>
</gene>
<dbReference type="PANTHER" id="PTHR47559:SF1">
    <property type="entry name" value="OS03G0844900 PROTEIN"/>
    <property type="match status" value="1"/>
</dbReference>
<feature type="region of interest" description="Disordered" evidence="1">
    <location>
        <begin position="16"/>
        <end position="44"/>
    </location>
</feature>
<dbReference type="InterPro" id="IPR052757">
    <property type="entry name" value="Ribosomal_protein_S1"/>
</dbReference>
<comment type="caution">
    <text evidence="3">The sequence shown here is derived from an EMBL/GenBank/DDBJ whole genome shotgun (WGS) entry which is preliminary data.</text>
</comment>
<evidence type="ECO:0000256" key="1">
    <source>
        <dbReference type="SAM" id="MobiDB-lite"/>
    </source>
</evidence>
<dbReference type="PROSITE" id="PS50126">
    <property type="entry name" value="S1"/>
    <property type="match status" value="4"/>
</dbReference>
<evidence type="ECO:0000313" key="3">
    <source>
        <dbReference type="EMBL" id="PIR84416.1"/>
    </source>
</evidence>
<dbReference type="AlphaFoldDB" id="A0A2H0UFH2"/>
<organism evidence="3 4">
    <name type="scientific">Candidatus Kaiserbacteria bacterium CG10_big_fil_rev_8_21_14_0_10_47_16</name>
    <dbReference type="NCBI Taxonomy" id="1974608"/>
    <lineage>
        <taxon>Bacteria</taxon>
        <taxon>Candidatus Kaiseribacteriota</taxon>
    </lineage>
</organism>
<dbReference type="GO" id="GO:0003676">
    <property type="term" value="F:nucleic acid binding"/>
    <property type="evidence" value="ECO:0007669"/>
    <property type="project" value="InterPro"/>
</dbReference>
<dbReference type="SMART" id="SM00316">
    <property type="entry name" value="S1"/>
    <property type="match status" value="4"/>
</dbReference>
<feature type="domain" description="S1 motif" evidence="2">
    <location>
        <begin position="148"/>
        <end position="227"/>
    </location>
</feature>
<dbReference type="InterPro" id="IPR012340">
    <property type="entry name" value="NA-bd_OB-fold"/>
</dbReference>
<keyword evidence="3" id="KW-0687">Ribonucleoprotein</keyword>
<dbReference type="Gene3D" id="2.40.50.140">
    <property type="entry name" value="Nucleic acid-binding proteins"/>
    <property type="match status" value="4"/>
</dbReference>
<reference evidence="4" key="1">
    <citation type="submission" date="2017-09" db="EMBL/GenBank/DDBJ databases">
        <title>Depth-based differentiation of microbial function through sediment-hosted aquifers and enrichment of novel symbionts in the deep terrestrial subsurface.</title>
        <authorList>
            <person name="Probst A.J."/>
            <person name="Ladd B."/>
            <person name="Jarett J.K."/>
            <person name="Geller-Mcgrath D.E."/>
            <person name="Sieber C.M.K."/>
            <person name="Emerson J.B."/>
            <person name="Anantharaman K."/>
            <person name="Thomas B.C."/>
            <person name="Malmstrom R."/>
            <person name="Stieglmeier M."/>
            <person name="Klingl A."/>
            <person name="Woyke T."/>
            <person name="Ryan C.M."/>
            <person name="Banfield J.F."/>
        </authorList>
    </citation>
    <scope>NUCLEOTIDE SEQUENCE [LARGE SCALE GENOMIC DNA]</scope>
</reference>
<proteinExistence type="predicted"/>
<evidence type="ECO:0000259" key="2">
    <source>
        <dbReference type="PROSITE" id="PS50126"/>
    </source>
</evidence>
<dbReference type="PANTHER" id="PTHR47559">
    <property type="entry name" value="OS03G0844900 PROTEIN"/>
    <property type="match status" value="1"/>
</dbReference>
<dbReference type="InterPro" id="IPR003029">
    <property type="entry name" value="S1_domain"/>
</dbReference>
<dbReference type="Pfam" id="PF00575">
    <property type="entry name" value="S1"/>
    <property type="match status" value="3"/>
</dbReference>
<dbReference type="SUPFAM" id="SSF50249">
    <property type="entry name" value="Nucleic acid-binding proteins"/>
    <property type="match status" value="4"/>
</dbReference>
<dbReference type="EMBL" id="PFBI01000006">
    <property type="protein sequence ID" value="PIR84416.1"/>
    <property type="molecule type" value="Genomic_DNA"/>
</dbReference>
<feature type="domain" description="S1 motif" evidence="2">
    <location>
        <begin position="64"/>
        <end position="131"/>
    </location>
</feature>
<dbReference type="CDD" id="cd04465">
    <property type="entry name" value="S1_RPS1_repeat_ec2_hs2"/>
    <property type="match status" value="1"/>
</dbReference>
<sequence length="403" mass="44569">MPEEKASVLDRIVSAVTSKNESDADVAPATPKASEDEEPEDAADKKLSLMQTLLVDSPTPPKEGDIIEGTVSAIGRARVYIDLPPFGTGLLYGREFMNARDILRKVGIGDSIAAKVVDAGNEDGYIELSLKEARQALIWSDAEAGAKNQTVMSLEVKEANKGGLILDWQGIQGFLPASQLAAEHYPRVEDGDKDKILYELQNLVGQFLSVIIITADQKEGKLIFSEKGPQEKEEKEEKVRNYEVGDTLSGEITGVVDFGVFVKLEEGLEGLVHISELDWGLVEDTRSMYKVGDRVQVKVIEVKDDKISLSIKQLRENPWVSAGNKYKKEQEVQGVIIKYNKHGALASIEEGVAGLVHISEFESEEDLKNKLSLGQSYPFTITLFEPKEQRMTLSFKKEEEVKK</sequence>
<dbReference type="InterPro" id="IPR035104">
    <property type="entry name" value="Ribosomal_protein_S1-like"/>
</dbReference>
<name>A0A2H0UFH2_9BACT</name>
<dbReference type="GO" id="GO:0005840">
    <property type="term" value="C:ribosome"/>
    <property type="evidence" value="ECO:0007669"/>
    <property type="project" value="UniProtKB-KW"/>
</dbReference>
<feature type="domain" description="S1 motif" evidence="2">
    <location>
        <begin position="329"/>
        <end position="396"/>
    </location>
</feature>
<feature type="domain" description="S1 motif" evidence="2">
    <location>
        <begin position="245"/>
        <end position="312"/>
    </location>
</feature>
<keyword evidence="3" id="KW-0689">Ribosomal protein</keyword>